<gene>
    <name evidence="2" type="ORF">TorRG33x02_275810</name>
</gene>
<feature type="compositionally biased region" description="Acidic residues" evidence="1">
    <location>
        <begin position="102"/>
        <end position="112"/>
    </location>
</feature>
<accession>A0A2P5CRH0</accession>
<keyword evidence="3" id="KW-1185">Reference proteome</keyword>
<protein>
    <submittedName>
        <fullName evidence="2">Uncharacterized protein</fullName>
    </submittedName>
</protein>
<dbReference type="Proteomes" id="UP000237000">
    <property type="component" value="Unassembled WGS sequence"/>
</dbReference>
<feature type="compositionally biased region" description="Basic and acidic residues" evidence="1">
    <location>
        <begin position="119"/>
        <end position="139"/>
    </location>
</feature>
<evidence type="ECO:0000256" key="1">
    <source>
        <dbReference type="SAM" id="MobiDB-lite"/>
    </source>
</evidence>
<reference evidence="3" key="1">
    <citation type="submission" date="2016-06" db="EMBL/GenBank/DDBJ databases">
        <title>Parallel loss of symbiosis genes in relatives of nitrogen-fixing non-legume Parasponia.</title>
        <authorList>
            <person name="Van Velzen R."/>
            <person name="Holmer R."/>
            <person name="Bu F."/>
            <person name="Rutten L."/>
            <person name="Van Zeijl A."/>
            <person name="Liu W."/>
            <person name="Santuari L."/>
            <person name="Cao Q."/>
            <person name="Sharma T."/>
            <person name="Shen D."/>
            <person name="Roswanjaya Y."/>
            <person name="Wardhani T."/>
            <person name="Kalhor M.S."/>
            <person name="Jansen J."/>
            <person name="Van den Hoogen J."/>
            <person name="Gungor B."/>
            <person name="Hartog M."/>
            <person name="Hontelez J."/>
            <person name="Verver J."/>
            <person name="Yang W.-C."/>
            <person name="Schijlen E."/>
            <person name="Repin R."/>
            <person name="Schilthuizen M."/>
            <person name="Schranz E."/>
            <person name="Heidstra R."/>
            <person name="Miyata K."/>
            <person name="Fedorova E."/>
            <person name="Kohlen W."/>
            <person name="Bisseling T."/>
            <person name="Smit S."/>
            <person name="Geurts R."/>
        </authorList>
    </citation>
    <scope>NUCLEOTIDE SEQUENCE [LARGE SCALE GENOMIC DNA]</scope>
    <source>
        <strain evidence="3">cv. RG33-2</strain>
    </source>
</reference>
<name>A0A2P5CRH0_TREOI</name>
<feature type="region of interest" description="Disordered" evidence="1">
    <location>
        <begin position="94"/>
        <end position="139"/>
    </location>
</feature>
<evidence type="ECO:0000313" key="3">
    <source>
        <dbReference type="Proteomes" id="UP000237000"/>
    </source>
</evidence>
<dbReference type="AlphaFoldDB" id="A0A2P5CRH0"/>
<dbReference type="InParanoid" id="A0A2P5CRH0"/>
<proteinExistence type="predicted"/>
<comment type="caution">
    <text evidence="2">The sequence shown here is derived from an EMBL/GenBank/DDBJ whole genome shotgun (WGS) entry which is preliminary data.</text>
</comment>
<sequence>MKLLSLELSWLSKNMSLLQNYFSLRQDTIMRDMNQMKRDMDDRYVVIIPILSGIQEKLGCGTHPIHSFVVPHDDDEQVADNRTKTMVVKANIHTNDNAKGIEEDELEIDDQDTATANDSAKDTKVNENEKKDNDGGDSK</sequence>
<dbReference type="EMBL" id="JXTC01000335">
    <property type="protein sequence ID" value="PON63602.1"/>
    <property type="molecule type" value="Genomic_DNA"/>
</dbReference>
<feature type="non-terminal residue" evidence="2">
    <location>
        <position position="139"/>
    </location>
</feature>
<evidence type="ECO:0000313" key="2">
    <source>
        <dbReference type="EMBL" id="PON63602.1"/>
    </source>
</evidence>
<organism evidence="2 3">
    <name type="scientific">Trema orientale</name>
    <name type="common">Charcoal tree</name>
    <name type="synonym">Celtis orientalis</name>
    <dbReference type="NCBI Taxonomy" id="63057"/>
    <lineage>
        <taxon>Eukaryota</taxon>
        <taxon>Viridiplantae</taxon>
        <taxon>Streptophyta</taxon>
        <taxon>Embryophyta</taxon>
        <taxon>Tracheophyta</taxon>
        <taxon>Spermatophyta</taxon>
        <taxon>Magnoliopsida</taxon>
        <taxon>eudicotyledons</taxon>
        <taxon>Gunneridae</taxon>
        <taxon>Pentapetalae</taxon>
        <taxon>rosids</taxon>
        <taxon>fabids</taxon>
        <taxon>Rosales</taxon>
        <taxon>Cannabaceae</taxon>
        <taxon>Trema</taxon>
    </lineage>
</organism>